<feature type="domain" description="B3/B4 tRNA-binding" evidence="1">
    <location>
        <begin position="62"/>
        <end position="210"/>
    </location>
</feature>
<dbReference type="InterPro" id="IPR005146">
    <property type="entry name" value="B3/B4_tRNA-bd"/>
</dbReference>
<dbReference type="SMART" id="SM00873">
    <property type="entry name" value="B3_4"/>
    <property type="match status" value="1"/>
</dbReference>
<gene>
    <name evidence="2" type="ORF">R28058_12181</name>
</gene>
<organism evidence="2 3">
    <name type="scientific">Paraclostridium sordellii</name>
    <name type="common">Clostridium sordellii</name>
    <dbReference type="NCBI Taxonomy" id="1505"/>
    <lineage>
        <taxon>Bacteria</taxon>
        <taxon>Bacillati</taxon>
        <taxon>Bacillota</taxon>
        <taxon>Clostridia</taxon>
        <taxon>Peptostreptococcales</taxon>
        <taxon>Peptostreptococcaceae</taxon>
        <taxon>Paraclostridium</taxon>
    </lineage>
</organism>
<evidence type="ECO:0000313" key="3">
    <source>
        <dbReference type="Proteomes" id="UP000049127"/>
    </source>
</evidence>
<dbReference type="GO" id="GO:0003723">
    <property type="term" value="F:RNA binding"/>
    <property type="evidence" value="ECO:0007669"/>
    <property type="project" value="InterPro"/>
</dbReference>
<dbReference type="OrthoDB" id="9789812at2"/>
<name>A0A0C7RT97_PARSO</name>
<dbReference type="AlphaFoldDB" id="A0A0C7RT97"/>
<accession>A0A0C7RT97</accession>
<dbReference type="PANTHER" id="PTHR39209">
    <property type="match status" value="1"/>
</dbReference>
<dbReference type="GO" id="GO:0004826">
    <property type="term" value="F:phenylalanine-tRNA ligase activity"/>
    <property type="evidence" value="ECO:0007669"/>
    <property type="project" value="InterPro"/>
</dbReference>
<proteinExistence type="predicted"/>
<sequence>MVEVKILDKIKEVCPNIVLGCIQASVKVESSSENLLKEIDEYCEELSKKMSLEDISSLPRIKDAREVYKKLGKAPSKYRVSSEALMRRILQKKGIYKINNIVEINNLISLKSNFSVGSYNVRNIQSPIYLTVGAKGEKYKGIGKELINIENLPVLSDSISTFGSPTSDSERAMITNDVNEIIMCVYSFSGKDEVDIYLNYAKELLEKYGDAKNISIKVIE</sequence>
<evidence type="ECO:0000313" key="2">
    <source>
        <dbReference type="EMBL" id="CEQ03485.1"/>
    </source>
</evidence>
<protein>
    <submittedName>
        <fullName evidence="2">tRNA-binding protein</fullName>
    </submittedName>
</protein>
<dbReference type="RefSeq" id="WP_055341801.1">
    <property type="nucleotide sequence ID" value="NZ_CDNI01000003.1"/>
</dbReference>
<dbReference type="SUPFAM" id="SSF56037">
    <property type="entry name" value="PheT/TilS domain"/>
    <property type="match status" value="1"/>
</dbReference>
<dbReference type="EMBL" id="CEKZ01000003">
    <property type="protein sequence ID" value="CEQ03485.1"/>
    <property type="molecule type" value="Genomic_DNA"/>
</dbReference>
<dbReference type="PANTHER" id="PTHR39209:SF2">
    <property type="entry name" value="CYTOPLASMIC PROTEIN"/>
    <property type="match status" value="1"/>
</dbReference>
<reference evidence="2 3" key="1">
    <citation type="submission" date="2015-01" db="EMBL/GenBank/DDBJ databases">
        <authorList>
            <person name="Aslett A.Martin."/>
            <person name="De Silva Nishadi"/>
        </authorList>
    </citation>
    <scope>NUCLEOTIDE SEQUENCE [LARGE SCALE GENOMIC DNA]</scope>
    <source>
        <strain evidence="2 3">R28058</strain>
    </source>
</reference>
<dbReference type="InterPro" id="IPR020825">
    <property type="entry name" value="Phe-tRNA_synthase-like_B3/B4"/>
</dbReference>
<dbReference type="Gene3D" id="3.50.40.10">
    <property type="entry name" value="Phenylalanyl-trna Synthetase, Chain B, domain 3"/>
    <property type="match status" value="1"/>
</dbReference>
<dbReference type="Proteomes" id="UP000049127">
    <property type="component" value="Unassembled WGS sequence"/>
</dbReference>
<evidence type="ECO:0000259" key="1">
    <source>
        <dbReference type="SMART" id="SM00873"/>
    </source>
</evidence>
<dbReference type="Pfam" id="PF03483">
    <property type="entry name" value="B3_4"/>
    <property type="match status" value="1"/>
</dbReference>